<keyword evidence="1" id="KW-0812">Transmembrane</keyword>
<protein>
    <submittedName>
        <fullName evidence="2">Uncharacterized protein</fullName>
    </submittedName>
</protein>
<comment type="caution">
    <text evidence="2">The sequence shown here is derived from an EMBL/GenBank/DDBJ whole genome shotgun (WGS) entry which is preliminary data.</text>
</comment>
<keyword evidence="1" id="KW-1133">Transmembrane helix</keyword>
<name>A0A1G2RUT0_9BACT</name>
<keyword evidence="1" id="KW-0472">Membrane</keyword>
<feature type="transmembrane region" description="Helical" evidence="1">
    <location>
        <begin position="6"/>
        <end position="28"/>
    </location>
</feature>
<gene>
    <name evidence="2" type="ORF">A3J30_04525</name>
</gene>
<dbReference type="Proteomes" id="UP000178222">
    <property type="component" value="Unassembled WGS sequence"/>
</dbReference>
<accession>A0A1G2RUT0</accession>
<evidence type="ECO:0000313" key="3">
    <source>
        <dbReference type="Proteomes" id="UP000178222"/>
    </source>
</evidence>
<sequence>MRQKGFGLIMLMIAMAIIAFLVVGGVYVSGVRRERSVIETGIDATQQIEDIQNMLNAHGEQIKTESQE</sequence>
<dbReference type="AlphaFoldDB" id="A0A1G2RUT0"/>
<reference evidence="2 3" key="1">
    <citation type="journal article" date="2016" name="Nat. Commun.">
        <title>Thousands of microbial genomes shed light on interconnected biogeochemical processes in an aquifer system.</title>
        <authorList>
            <person name="Anantharaman K."/>
            <person name="Brown C.T."/>
            <person name="Hug L.A."/>
            <person name="Sharon I."/>
            <person name="Castelle C.J."/>
            <person name="Probst A.J."/>
            <person name="Thomas B.C."/>
            <person name="Singh A."/>
            <person name="Wilkins M.J."/>
            <person name="Karaoz U."/>
            <person name="Brodie E.L."/>
            <person name="Williams K.H."/>
            <person name="Hubbard S.S."/>
            <person name="Banfield J.F."/>
        </authorList>
    </citation>
    <scope>NUCLEOTIDE SEQUENCE [LARGE SCALE GENOMIC DNA]</scope>
</reference>
<evidence type="ECO:0000256" key="1">
    <source>
        <dbReference type="SAM" id="Phobius"/>
    </source>
</evidence>
<evidence type="ECO:0000313" key="2">
    <source>
        <dbReference type="EMBL" id="OHA76577.1"/>
    </source>
</evidence>
<proteinExistence type="predicted"/>
<dbReference type="EMBL" id="MHUL01000031">
    <property type="protein sequence ID" value="OHA76577.1"/>
    <property type="molecule type" value="Genomic_DNA"/>
</dbReference>
<organism evidence="2 3">
    <name type="scientific">Candidatus Wildermuthbacteria bacterium RIFCSPLOWO2_02_FULL_47_9c</name>
    <dbReference type="NCBI Taxonomy" id="1802466"/>
    <lineage>
        <taxon>Bacteria</taxon>
        <taxon>Candidatus Wildermuthiibacteriota</taxon>
    </lineage>
</organism>